<dbReference type="SUPFAM" id="SSF47862">
    <property type="entry name" value="Saposin"/>
    <property type="match status" value="1"/>
</dbReference>
<evidence type="ECO:0000256" key="1">
    <source>
        <dbReference type="ARBA" id="ARBA00007447"/>
    </source>
</evidence>
<evidence type="ECO:0000256" key="11">
    <source>
        <dbReference type="SAM" id="SignalP"/>
    </source>
</evidence>
<keyword evidence="3 10" id="KW-0064">Aspartyl protease</keyword>
<dbReference type="PROSITE" id="PS50015">
    <property type="entry name" value="SAP_B"/>
    <property type="match status" value="2"/>
</dbReference>
<dbReference type="AlphaFoldDB" id="A0A7C8YN78"/>
<keyword evidence="5" id="KW-0865">Zymogen</keyword>
<reference evidence="14" key="1">
    <citation type="journal article" date="2013" name="J. Plant Res.">
        <title>Effect of fungi and light on seed germination of three Opuntia species from semiarid lands of central Mexico.</title>
        <authorList>
            <person name="Delgado-Sanchez P."/>
            <person name="Jimenez-Bremont J.F."/>
            <person name="Guerrero-Gonzalez Mde L."/>
            <person name="Flores J."/>
        </authorList>
    </citation>
    <scope>NUCLEOTIDE SEQUENCE</scope>
    <source>
        <tissue evidence="14">Cladode</tissue>
    </source>
</reference>
<keyword evidence="11" id="KW-0732">Signal</keyword>
<dbReference type="Gene3D" id="1.10.225.10">
    <property type="entry name" value="Saposin-like"/>
    <property type="match status" value="1"/>
</dbReference>
<feature type="disulfide bond" evidence="9">
    <location>
        <begin position="104"/>
        <end position="110"/>
    </location>
</feature>
<evidence type="ECO:0000256" key="10">
    <source>
        <dbReference type="RuleBase" id="RU000454"/>
    </source>
</evidence>
<keyword evidence="2 10" id="KW-0645">Protease</keyword>
<keyword evidence="6 9" id="KW-1015">Disulfide bond</keyword>
<organism evidence="14">
    <name type="scientific">Opuntia streptacantha</name>
    <name type="common">Prickly pear cactus</name>
    <name type="synonym">Opuntia cardona</name>
    <dbReference type="NCBI Taxonomy" id="393608"/>
    <lineage>
        <taxon>Eukaryota</taxon>
        <taxon>Viridiplantae</taxon>
        <taxon>Streptophyta</taxon>
        <taxon>Embryophyta</taxon>
        <taxon>Tracheophyta</taxon>
        <taxon>Spermatophyta</taxon>
        <taxon>Magnoliopsida</taxon>
        <taxon>eudicotyledons</taxon>
        <taxon>Gunneridae</taxon>
        <taxon>Pentapetalae</taxon>
        <taxon>Caryophyllales</taxon>
        <taxon>Cactineae</taxon>
        <taxon>Cactaceae</taxon>
        <taxon>Opuntioideae</taxon>
        <taxon>Opuntia</taxon>
    </lineage>
</organism>
<dbReference type="PANTHER" id="PTHR47966:SF20">
    <property type="entry name" value="ASPARTIC PROTEINASE-LIKE"/>
    <property type="match status" value="1"/>
</dbReference>
<dbReference type="EMBL" id="GISG01039130">
    <property type="protein sequence ID" value="MBA4622518.1"/>
    <property type="molecule type" value="Transcribed_RNA"/>
</dbReference>
<feature type="signal peptide" evidence="11">
    <location>
        <begin position="1"/>
        <end position="18"/>
    </location>
</feature>
<dbReference type="PRINTS" id="PR00792">
    <property type="entry name" value="PEPSIN"/>
</dbReference>
<evidence type="ECO:0000259" key="12">
    <source>
        <dbReference type="PROSITE" id="PS50015"/>
    </source>
</evidence>
<dbReference type="FunFam" id="2.40.70.10:FF:000115">
    <property type="entry name" value="Lysosomal aspartic protease"/>
    <property type="match status" value="1"/>
</dbReference>
<dbReference type="InterPro" id="IPR008138">
    <property type="entry name" value="SapB_2"/>
</dbReference>
<name>A0A7C8YN78_OPUST</name>
<comment type="similarity">
    <text evidence="1 10">Belongs to the peptidase A1 family.</text>
</comment>
<evidence type="ECO:0000313" key="14">
    <source>
        <dbReference type="EMBL" id="MBA4622518.1"/>
    </source>
</evidence>
<dbReference type="InterPro" id="IPR001461">
    <property type="entry name" value="Aspartic_peptidase_A1"/>
</dbReference>
<evidence type="ECO:0000256" key="4">
    <source>
        <dbReference type="ARBA" id="ARBA00022801"/>
    </source>
</evidence>
<dbReference type="InterPro" id="IPR021109">
    <property type="entry name" value="Peptidase_aspartic_dom_sf"/>
</dbReference>
<protein>
    <recommendedName>
        <fullName evidence="15">Peptidase A1 domain-containing protein</fullName>
    </recommendedName>
</protein>
<evidence type="ECO:0000256" key="8">
    <source>
        <dbReference type="PIRSR" id="PIRSR601461-1"/>
    </source>
</evidence>
<dbReference type="PANTHER" id="PTHR47966">
    <property type="entry name" value="BETA-SITE APP-CLEAVING ENZYME, ISOFORM A-RELATED"/>
    <property type="match status" value="1"/>
</dbReference>
<evidence type="ECO:0008006" key="15">
    <source>
        <dbReference type="Google" id="ProtNLM"/>
    </source>
</evidence>
<evidence type="ECO:0000256" key="5">
    <source>
        <dbReference type="ARBA" id="ARBA00023145"/>
    </source>
</evidence>
<evidence type="ECO:0000256" key="7">
    <source>
        <dbReference type="ARBA" id="ARBA00023180"/>
    </source>
</evidence>
<keyword evidence="4 10" id="KW-0378">Hydrolase</keyword>
<keyword evidence="7" id="KW-0325">Glycoprotein</keyword>
<evidence type="ECO:0000256" key="2">
    <source>
        <dbReference type="ARBA" id="ARBA00022670"/>
    </source>
</evidence>
<evidence type="ECO:0000256" key="6">
    <source>
        <dbReference type="ARBA" id="ARBA00023157"/>
    </source>
</evidence>
<proteinExistence type="inferred from homology"/>
<dbReference type="Pfam" id="PF00026">
    <property type="entry name" value="Asp"/>
    <property type="match status" value="1"/>
</dbReference>
<dbReference type="InterPro" id="IPR033121">
    <property type="entry name" value="PEPTIDASE_A1"/>
</dbReference>
<evidence type="ECO:0000256" key="3">
    <source>
        <dbReference type="ARBA" id="ARBA00022750"/>
    </source>
</evidence>
<dbReference type="Pfam" id="PF03489">
    <property type="entry name" value="SapB_2"/>
    <property type="match status" value="1"/>
</dbReference>
<feature type="active site" evidence="8">
    <location>
        <position position="91"/>
    </location>
</feature>
<evidence type="ECO:0000256" key="9">
    <source>
        <dbReference type="PIRSR" id="PIRSR601461-2"/>
    </source>
</evidence>
<dbReference type="PROSITE" id="PS00141">
    <property type="entry name" value="ASP_PROTEASE"/>
    <property type="match status" value="2"/>
</dbReference>
<reference evidence="14" key="2">
    <citation type="submission" date="2020-07" db="EMBL/GenBank/DDBJ databases">
        <authorList>
            <person name="Vera ALvarez R."/>
            <person name="Arias-Moreno D.M."/>
            <person name="Jimenez-Jacinto V."/>
            <person name="Jimenez-Bremont J.F."/>
            <person name="Swaminathan K."/>
            <person name="Moose S.P."/>
            <person name="Guerrero-Gonzalez M.L."/>
            <person name="Marino-Ramirez L."/>
            <person name="Landsman D."/>
            <person name="Rodriguez-Kessler M."/>
            <person name="Delgado-Sanchez P."/>
        </authorList>
    </citation>
    <scope>NUCLEOTIDE SEQUENCE</scope>
    <source>
        <tissue evidence="14">Cladode</tissue>
    </source>
</reference>
<dbReference type="GO" id="GO:0004190">
    <property type="term" value="F:aspartic-type endopeptidase activity"/>
    <property type="evidence" value="ECO:0007669"/>
    <property type="project" value="UniProtKB-KW"/>
</dbReference>
<dbReference type="PROSITE" id="PS51767">
    <property type="entry name" value="PEPTIDASE_A1"/>
    <property type="match status" value="1"/>
</dbReference>
<accession>A0A7C8YN78</accession>
<dbReference type="Gene3D" id="2.40.70.10">
    <property type="entry name" value="Acid Proteases"/>
    <property type="match status" value="2"/>
</dbReference>
<feature type="domain" description="Saposin B-type" evidence="12">
    <location>
        <begin position="360"/>
        <end position="401"/>
    </location>
</feature>
<dbReference type="GO" id="GO:0006508">
    <property type="term" value="P:proteolysis"/>
    <property type="evidence" value="ECO:0007669"/>
    <property type="project" value="UniProtKB-KW"/>
</dbReference>
<feature type="domain" description="Saposin B-type" evidence="12">
    <location>
        <begin position="305"/>
        <end position="345"/>
    </location>
</feature>
<dbReference type="SUPFAM" id="SSF50630">
    <property type="entry name" value="Acid proteases"/>
    <property type="match status" value="1"/>
</dbReference>
<dbReference type="InterPro" id="IPR007856">
    <property type="entry name" value="SapB_1"/>
</dbReference>
<dbReference type="InterPro" id="IPR008139">
    <property type="entry name" value="SaposinB_dom"/>
</dbReference>
<evidence type="ECO:0000259" key="13">
    <source>
        <dbReference type="PROSITE" id="PS51767"/>
    </source>
</evidence>
<dbReference type="FunFam" id="2.40.70.10:FF:000044">
    <property type="entry name" value="Lysosomal aspartic protease"/>
    <property type="match status" value="1"/>
</dbReference>
<feature type="active site" evidence="8">
    <location>
        <position position="280"/>
    </location>
</feature>
<dbReference type="Pfam" id="PF05184">
    <property type="entry name" value="SapB_1"/>
    <property type="match status" value="1"/>
</dbReference>
<dbReference type="InterPro" id="IPR011001">
    <property type="entry name" value="Saposin-like"/>
</dbReference>
<dbReference type="GO" id="GO:0006629">
    <property type="term" value="P:lipid metabolic process"/>
    <property type="evidence" value="ECO:0007669"/>
    <property type="project" value="InterPro"/>
</dbReference>
<dbReference type="InterPro" id="IPR001969">
    <property type="entry name" value="Aspartic_peptidase_AS"/>
</dbReference>
<sequence length="490" mass="53724">MKLLIILALWFWAWPCSSFAGTSDGLLRIELKKKPLNLKRINAARINARNQGTTHDDVRSAIVYLKNYMDSVYYGEIAIGTPPQKFSVVFDSGSSNLWVPSSKCFFSISCYFHSRYISWLSSTYTKIGKTGKIPYGSGYIFGSFSQDNVEVGGGVVKQQVFLEATGERSFDLILMPFDGILGLGFQDASVGHVAPLWYNMLLQGLVSKPVFSLWLNQDSMSPIGGEILFGSIDERHFHGGHTYIPVANNGYWQIALDGFDIGTANKSAGYCSDGCVAVIDSGTSFIAGPTTAVTQINHAIGANGIVSVECKHVVLDYGGRIWDLLISGLEPNTACAKLKLCSSDQSKHTSKYEEKSSANHTSICNFCEMIVSWIQIQLRELKAKDNVLAYISELCEKLPNPGGKSFVDCDKIGTLPPISFIFRNKAFPLMPKQYILKLQKGGLAICFNGFVAVDVPSPEGPLWILGDIFLGAYHTVFDFGNHRVGFAKAA</sequence>
<feature type="domain" description="Peptidase A1" evidence="13">
    <location>
        <begin position="73"/>
        <end position="487"/>
    </location>
</feature>
<feature type="chain" id="PRO_5028080537" description="Peptidase A1 domain-containing protein" evidence="11">
    <location>
        <begin position="19"/>
        <end position="490"/>
    </location>
</feature>